<dbReference type="GO" id="GO:0006567">
    <property type="term" value="P:L-threonine catabolic process"/>
    <property type="evidence" value="ECO:0007669"/>
    <property type="project" value="TreeGrafter"/>
</dbReference>
<keyword evidence="2" id="KW-0663">Pyridoxal phosphate</keyword>
<name>A0A7J3VT31_CALS0</name>
<reference evidence="5" key="1">
    <citation type="journal article" date="2020" name="mSystems">
        <title>Genome- and Community-Level Interaction Insights into Carbon Utilization and Element Cycling Functions of Hydrothermarchaeota in Hydrothermal Sediment.</title>
        <authorList>
            <person name="Zhou Z."/>
            <person name="Liu Y."/>
            <person name="Xu W."/>
            <person name="Pan J."/>
            <person name="Luo Z.H."/>
            <person name="Li M."/>
        </authorList>
    </citation>
    <scope>NUCLEOTIDE SEQUENCE [LARGE SCALE GENOMIC DNA]</scope>
    <source>
        <strain evidence="5">SpSt-1074</strain>
    </source>
</reference>
<feature type="domain" description="Tryptophan synthase beta chain-like PALP" evidence="4">
    <location>
        <begin position="77"/>
        <end position="371"/>
    </location>
</feature>
<proteinExistence type="predicted"/>
<dbReference type="PANTHER" id="PTHR48078">
    <property type="entry name" value="THREONINE DEHYDRATASE, MITOCHONDRIAL-RELATED"/>
    <property type="match status" value="1"/>
</dbReference>
<dbReference type="InterPro" id="IPR036052">
    <property type="entry name" value="TrpB-like_PALP_sf"/>
</dbReference>
<gene>
    <name evidence="5" type="ORF">ENM31_03520</name>
</gene>
<dbReference type="Gene3D" id="3.40.50.1100">
    <property type="match status" value="2"/>
</dbReference>
<dbReference type="NCBIfam" id="NF005035">
    <property type="entry name" value="PRK06450.1"/>
    <property type="match status" value="1"/>
</dbReference>
<organism evidence="5">
    <name type="scientific">Caldiarchaeum subterraneum</name>
    <dbReference type="NCBI Taxonomy" id="311458"/>
    <lineage>
        <taxon>Archaea</taxon>
        <taxon>Nitrososphaerota</taxon>
        <taxon>Candidatus Caldarchaeales</taxon>
        <taxon>Candidatus Caldarchaeaceae</taxon>
        <taxon>Candidatus Caldarchaeum</taxon>
    </lineage>
</organism>
<dbReference type="PANTHER" id="PTHR48078:SF6">
    <property type="entry name" value="L-THREONINE DEHYDRATASE CATABOLIC TDCB"/>
    <property type="match status" value="1"/>
</dbReference>
<dbReference type="GO" id="GO:0006565">
    <property type="term" value="P:L-serine catabolic process"/>
    <property type="evidence" value="ECO:0007669"/>
    <property type="project" value="TreeGrafter"/>
</dbReference>
<dbReference type="EMBL" id="DRXH01000120">
    <property type="protein sequence ID" value="HHM44351.1"/>
    <property type="molecule type" value="Genomic_DNA"/>
</dbReference>
<sequence>MIAVDSCCGASLREEVVCYFCGRLLQPFVEWRCPSCGGPGELVHETEFKPSKIKKNIHSMWRYREMLPPSMRSSILTLGEGLTPVCQTISPNIFMKLEYTAPTGSFKDRGSAALFTSLRNLVKDVKGVCEDSSGNAGASIAAYSAAAGLVCRVYCGENITVEKALQVRVYGAELVVVKGSREDVSEAAQREAVERGLVYVGHAWSPYFIEGMKTVAYEIAEQFRWDLPDRIYLPVSAGTLLLGLVKGFSDLLEAGLIDRIPALTAVQTTYRPSLYEAFKGVKLGKRDEKPSIADALTLENPPRLRQMVEELKAVGGDVDVVSDEDIRKALKQLGLSGVYAEPSAAVAYAGVRNRLDELLYSGEKVLVIVTGFGCKATQHMQLVE</sequence>
<dbReference type="InterPro" id="IPR001926">
    <property type="entry name" value="TrpB-like_PALP"/>
</dbReference>
<comment type="cofactor">
    <cofactor evidence="1">
        <name>pyridoxal 5'-phosphate</name>
        <dbReference type="ChEBI" id="CHEBI:597326"/>
    </cofactor>
</comment>
<evidence type="ECO:0000256" key="3">
    <source>
        <dbReference type="ARBA" id="ARBA00023239"/>
    </source>
</evidence>
<evidence type="ECO:0000259" key="4">
    <source>
        <dbReference type="Pfam" id="PF00291"/>
    </source>
</evidence>
<dbReference type="GO" id="GO:0004794">
    <property type="term" value="F:threonine deaminase activity"/>
    <property type="evidence" value="ECO:0007669"/>
    <property type="project" value="TreeGrafter"/>
</dbReference>
<dbReference type="AlphaFoldDB" id="A0A7J3VT31"/>
<accession>A0A7J3VT31</accession>
<dbReference type="GO" id="GO:0009097">
    <property type="term" value="P:isoleucine biosynthetic process"/>
    <property type="evidence" value="ECO:0007669"/>
    <property type="project" value="TreeGrafter"/>
</dbReference>
<dbReference type="SUPFAM" id="SSF53686">
    <property type="entry name" value="Tryptophan synthase beta subunit-like PLP-dependent enzymes"/>
    <property type="match status" value="1"/>
</dbReference>
<protein>
    <submittedName>
        <fullName evidence="5">Pyridoxal-phosphate dependent enzyme</fullName>
    </submittedName>
</protein>
<dbReference type="GO" id="GO:0003941">
    <property type="term" value="F:L-serine ammonia-lyase activity"/>
    <property type="evidence" value="ECO:0007669"/>
    <property type="project" value="TreeGrafter"/>
</dbReference>
<evidence type="ECO:0000256" key="1">
    <source>
        <dbReference type="ARBA" id="ARBA00001933"/>
    </source>
</evidence>
<evidence type="ECO:0000256" key="2">
    <source>
        <dbReference type="ARBA" id="ARBA00022898"/>
    </source>
</evidence>
<comment type="caution">
    <text evidence="5">The sequence shown here is derived from an EMBL/GenBank/DDBJ whole genome shotgun (WGS) entry which is preliminary data.</text>
</comment>
<evidence type="ECO:0000313" key="5">
    <source>
        <dbReference type="EMBL" id="HHM44351.1"/>
    </source>
</evidence>
<dbReference type="Pfam" id="PF00291">
    <property type="entry name" value="PALP"/>
    <property type="match status" value="1"/>
</dbReference>
<dbReference type="InterPro" id="IPR050147">
    <property type="entry name" value="Ser/Thr_Dehydratase"/>
</dbReference>
<keyword evidence="3" id="KW-0456">Lyase</keyword>